<keyword evidence="10" id="KW-0472">Membrane</keyword>
<feature type="binding site" description="axial binding residue" evidence="8">
    <location>
        <position position="462"/>
    </location>
    <ligand>
        <name>heme</name>
        <dbReference type="ChEBI" id="CHEBI:30413"/>
    </ligand>
    <ligandPart>
        <name>Fe</name>
        <dbReference type="ChEBI" id="CHEBI:18248"/>
    </ligandPart>
</feature>
<evidence type="ECO:0000313" key="11">
    <source>
        <dbReference type="EMBL" id="CAI9112846.1"/>
    </source>
</evidence>
<evidence type="ECO:0000256" key="5">
    <source>
        <dbReference type="ARBA" id="ARBA00023002"/>
    </source>
</evidence>
<keyword evidence="6 8" id="KW-0408">Iron</keyword>
<keyword evidence="5 9" id="KW-0560">Oxidoreductase</keyword>
<dbReference type="PRINTS" id="PR00385">
    <property type="entry name" value="P450"/>
</dbReference>
<feature type="transmembrane region" description="Helical" evidence="10">
    <location>
        <begin position="221"/>
        <end position="239"/>
    </location>
</feature>
<evidence type="ECO:0000256" key="10">
    <source>
        <dbReference type="SAM" id="Phobius"/>
    </source>
</evidence>
<comment type="cofactor">
    <cofactor evidence="1 8">
        <name>heme</name>
        <dbReference type="ChEBI" id="CHEBI:30413"/>
    </cofactor>
</comment>
<keyword evidence="4 8" id="KW-0479">Metal-binding</keyword>
<dbReference type="Pfam" id="PF00067">
    <property type="entry name" value="p450"/>
    <property type="match status" value="1"/>
</dbReference>
<evidence type="ECO:0000256" key="8">
    <source>
        <dbReference type="PIRSR" id="PIRSR602401-1"/>
    </source>
</evidence>
<dbReference type="FunFam" id="1.10.630.10:FF:000011">
    <property type="entry name" value="Cytochrome P450 83B1"/>
    <property type="match status" value="1"/>
</dbReference>
<dbReference type="GO" id="GO:0004497">
    <property type="term" value="F:monooxygenase activity"/>
    <property type="evidence" value="ECO:0007669"/>
    <property type="project" value="UniProtKB-KW"/>
</dbReference>
<dbReference type="GO" id="GO:0016705">
    <property type="term" value="F:oxidoreductase activity, acting on paired donors, with incorporation or reduction of molecular oxygen"/>
    <property type="evidence" value="ECO:0007669"/>
    <property type="project" value="InterPro"/>
</dbReference>
<organism evidence="11 12">
    <name type="scientific">Oldenlandia corymbosa var. corymbosa</name>
    <dbReference type="NCBI Taxonomy" id="529605"/>
    <lineage>
        <taxon>Eukaryota</taxon>
        <taxon>Viridiplantae</taxon>
        <taxon>Streptophyta</taxon>
        <taxon>Embryophyta</taxon>
        <taxon>Tracheophyta</taxon>
        <taxon>Spermatophyta</taxon>
        <taxon>Magnoliopsida</taxon>
        <taxon>eudicotyledons</taxon>
        <taxon>Gunneridae</taxon>
        <taxon>Pentapetalae</taxon>
        <taxon>asterids</taxon>
        <taxon>lamiids</taxon>
        <taxon>Gentianales</taxon>
        <taxon>Rubiaceae</taxon>
        <taxon>Rubioideae</taxon>
        <taxon>Spermacoceae</taxon>
        <taxon>Hedyotis-Oldenlandia complex</taxon>
        <taxon>Oldenlandia</taxon>
    </lineage>
</organism>
<evidence type="ECO:0000256" key="2">
    <source>
        <dbReference type="ARBA" id="ARBA00010617"/>
    </source>
</evidence>
<gene>
    <name evidence="11" type="ORF">OLC1_LOCUS19962</name>
</gene>
<dbReference type="InterPro" id="IPR002401">
    <property type="entry name" value="Cyt_P450_E_grp-I"/>
</dbReference>
<dbReference type="SUPFAM" id="SSF48264">
    <property type="entry name" value="Cytochrome P450"/>
    <property type="match status" value="1"/>
</dbReference>
<dbReference type="GO" id="GO:0020037">
    <property type="term" value="F:heme binding"/>
    <property type="evidence" value="ECO:0007669"/>
    <property type="project" value="InterPro"/>
</dbReference>
<evidence type="ECO:0000256" key="7">
    <source>
        <dbReference type="ARBA" id="ARBA00023033"/>
    </source>
</evidence>
<dbReference type="PANTHER" id="PTHR47955:SF15">
    <property type="entry name" value="CYTOCHROME P450 71A2-LIKE"/>
    <property type="match status" value="1"/>
</dbReference>
<keyword evidence="10" id="KW-1133">Transmembrane helix</keyword>
<evidence type="ECO:0000256" key="1">
    <source>
        <dbReference type="ARBA" id="ARBA00001971"/>
    </source>
</evidence>
<keyword evidence="12" id="KW-1185">Reference proteome</keyword>
<dbReference type="CDD" id="cd11072">
    <property type="entry name" value="CYP71-like"/>
    <property type="match status" value="1"/>
</dbReference>
<keyword evidence="10" id="KW-0812">Transmembrane</keyword>
<dbReference type="PRINTS" id="PR00463">
    <property type="entry name" value="EP450I"/>
</dbReference>
<accession>A0AAV1E041</accession>
<dbReference type="PANTHER" id="PTHR47955">
    <property type="entry name" value="CYTOCHROME P450 FAMILY 71 PROTEIN"/>
    <property type="match status" value="1"/>
</dbReference>
<name>A0AAV1E041_OLDCO</name>
<evidence type="ECO:0000256" key="3">
    <source>
        <dbReference type="ARBA" id="ARBA00022617"/>
    </source>
</evidence>
<evidence type="ECO:0000313" key="12">
    <source>
        <dbReference type="Proteomes" id="UP001161247"/>
    </source>
</evidence>
<dbReference type="Gene3D" id="1.10.630.10">
    <property type="entry name" value="Cytochrome P450"/>
    <property type="match status" value="1"/>
</dbReference>
<evidence type="ECO:0000256" key="9">
    <source>
        <dbReference type="RuleBase" id="RU000461"/>
    </source>
</evidence>
<dbReference type="InterPro" id="IPR017972">
    <property type="entry name" value="Cyt_P450_CS"/>
</dbReference>
<dbReference type="GO" id="GO:0005506">
    <property type="term" value="F:iron ion binding"/>
    <property type="evidence" value="ECO:0007669"/>
    <property type="project" value="InterPro"/>
</dbReference>
<dbReference type="InterPro" id="IPR036396">
    <property type="entry name" value="Cyt_P450_sf"/>
</dbReference>
<sequence length="521" mass="59018">METILVQIYKKEMKLPFLGQFLFTLIPFLLILYILISKFSPKSINSHLPPSPKKLPVLGHMHLLGKYPHRSLRSLAQKHGPMMMLQLGSVQTLVVSSPETAQEIMKTHDLSFANRPESEIARKLLYNLKSLSVAPYGEYWRQLKSTCVLQLLSNKRVQSNYHIRSEETELLIDKIRASDGLVNLSDMFMVLTNDVICRSSFGRKYSEGESGKKFKEIMSEFICVLGGFDFGTFLPWLGWIDHVNGLNGKVKRIGQKLDEFFEGVLEEHWNADKKFDDGKTGQDFADVLLEIYRNNNNVSAGNSIDRDSVKALLLDIISGGTDTTYTVLEWAMTELLRHPTAMKNLQMEVRTILTNGKSEISEKDLEKMNYLKAVIKETLRLHPPTPLLVPREAINHTKVMGFDIPAKTMVIINAFAIGRDPISWDDDPEEFRPERFLKHNSGVDFRGHDFQLIPFGAGRRGCPGISFAMATIETVLANLMVWFDWSLPNGEDEGLDLDMTECPGVTIHKKIPLYAVATPTN</sequence>
<dbReference type="Proteomes" id="UP001161247">
    <property type="component" value="Chromosome 7"/>
</dbReference>
<feature type="transmembrane region" description="Helical" evidence="10">
    <location>
        <begin position="17"/>
        <end position="36"/>
    </location>
</feature>
<keyword evidence="3 8" id="KW-0349">Heme</keyword>
<dbReference type="EMBL" id="OX459124">
    <property type="protein sequence ID" value="CAI9112846.1"/>
    <property type="molecule type" value="Genomic_DNA"/>
</dbReference>
<comment type="similarity">
    <text evidence="2 9">Belongs to the cytochrome P450 family.</text>
</comment>
<keyword evidence="7 9" id="KW-0503">Monooxygenase</keyword>
<evidence type="ECO:0000256" key="4">
    <source>
        <dbReference type="ARBA" id="ARBA00022723"/>
    </source>
</evidence>
<protein>
    <submittedName>
        <fullName evidence="11">OLC1v1013342C1</fullName>
    </submittedName>
</protein>
<evidence type="ECO:0000256" key="6">
    <source>
        <dbReference type="ARBA" id="ARBA00023004"/>
    </source>
</evidence>
<dbReference type="AlphaFoldDB" id="A0AAV1E041"/>
<reference evidence="11" key="1">
    <citation type="submission" date="2023-03" db="EMBL/GenBank/DDBJ databases">
        <authorList>
            <person name="Julca I."/>
        </authorList>
    </citation>
    <scope>NUCLEOTIDE SEQUENCE</scope>
</reference>
<proteinExistence type="inferred from homology"/>
<dbReference type="InterPro" id="IPR001128">
    <property type="entry name" value="Cyt_P450"/>
</dbReference>
<dbReference type="PROSITE" id="PS00086">
    <property type="entry name" value="CYTOCHROME_P450"/>
    <property type="match status" value="1"/>
</dbReference>